<evidence type="ECO:0000313" key="3">
    <source>
        <dbReference type="EMBL" id="OJG00750.1"/>
    </source>
</evidence>
<reference evidence="3 4" key="1">
    <citation type="submission" date="2016-02" db="EMBL/GenBank/DDBJ databases">
        <title>Genome sequencing of a beta-galactosidase producing bacteria Rhizobium sp. 59.</title>
        <authorList>
            <person name="Wang D."/>
            <person name="Kot W."/>
            <person name="Qin Y."/>
            <person name="Hansen L."/>
            <person name="Naqvi K."/>
            <person name="Rensing C."/>
        </authorList>
    </citation>
    <scope>NUCLEOTIDE SEQUENCE [LARGE SCALE GENOMIC DNA]</scope>
    <source>
        <strain evidence="3 4">59</strain>
    </source>
</reference>
<comment type="caution">
    <text evidence="3">The sequence shown here is derived from an EMBL/GenBank/DDBJ whole genome shotgun (WGS) entry which is preliminary data.</text>
</comment>
<dbReference type="Pfam" id="PF00211">
    <property type="entry name" value="Guanylate_cyc"/>
    <property type="match status" value="1"/>
</dbReference>
<dbReference type="SMART" id="SM00044">
    <property type="entry name" value="CYCc"/>
    <property type="match status" value="1"/>
</dbReference>
<dbReference type="GO" id="GO:0009190">
    <property type="term" value="P:cyclic nucleotide biosynthetic process"/>
    <property type="evidence" value="ECO:0007669"/>
    <property type="project" value="InterPro"/>
</dbReference>
<dbReference type="GO" id="GO:0035556">
    <property type="term" value="P:intracellular signal transduction"/>
    <property type="evidence" value="ECO:0007669"/>
    <property type="project" value="InterPro"/>
</dbReference>
<dbReference type="GO" id="GO:0004016">
    <property type="term" value="F:adenylate cyclase activity"/>
    <property type="evidence" value="ECO:0007669"/>
    <property type="project" value="UniProtKB-ARBA"/>
</dbReference>
<protein>
    <submittedName>
        <fullName evidence="3">Adenylate cyclase</fullName>
    </submittedName>
</protein>
<organism evidence="3 4">
    <name type="scientific">Pararhizobium antarcticum</name>
    <dbReference type="NCBI Taxonomy" id="1798805"/>
    <lineage>
        <taxon>Bacteria</taxon>
        <taxon>Pseudomonadati</taxon>
        <taxon>Pseudomonadota</taxon>
        <taxon>Alphaproteobacteria</taxon>
        <taxon>Hyphomicrobiales</taxon>
        <taxon>Rhizobiaceae</taxon>
        <taxon>Rhizobium/Agrobacterium group</taxon>
        <taxon>Pararhizobium</taxon>
    </lineage>
</organism>
<dbReference type="PROSITE" id="PS50125">
    <property type="entry name" value="GUANYLATE_CYCLASE_2"/>
    <property type="match status" value="1"/>
</dbReference>
<keyword evidence="1" id="KW-0812">Transmembrane</keyword>
<keyword evidence="1" id="KW-0472">Membrane</keyword>
<evidence type="ECO:0000313" key="4">
    <source>
        <dbReference type="Proteomes" id="UP000182661"/>
    </source>
</evidence>
<feature type="transmembrane region" description="Helical" evidence="1">
    <location>
        <begin position="110"/>
        <end position="131"/>
    </location>
</feature>
<dbReference type="RefSeq" id="WP_071831243.1">
    <property type="nucleotide sequence ID" value="NZ_LSRP01000013.1"/>
</dbReference>
<dbReference type="AlphaFoldDB" id="A0A657M1V9"/>
<proteinExistence type="predicted"/>
<dbReference type="SUPFAM" id="SSF55073">
    <property type="entry name" value="Nucleotide cyclase"/>
    <property type="match status" value="1"/>
</dbReference>
<evidence type="ECO:0000256" key="1">
    <source>
        <dbReference type="SAM" id="Phobius"/>
    </source>
</evidence>
<dbReference type="Proteomes" id="UP000182661">
    <property type="component" value="Unassembled WGS sequence"/>
</dbReference>
<keyword evidence="4" id="KW-1185">Reference proteome</keyword>
<feature type="transmembrane region" description="Helical" evidence="1">
    <location>
        <begin position="33"/>
        <end position="51"/>
    </location>
</feature>
<feature type="transmembrane region" description="Helical" evidence="1">
    <location>
        <begin position="72"/>
        <end position="98"/>
    </location>
</feature>
<dbReference type="InterPro" id="IPR001054">
    <property type="entry name" value="A/G_cyclase"/>
</dbReference>
<evidence type="ECO:0000259" key="2">
    <source>
        <dbReference type="PROSITE" id="PS50125"/>
    </source>
</evidence>
<dbReference type="InterPro" id="IPR029787">
    <property type="entry name" value="Nucleotide_cyclase"/>
</dbReference>
<name>A0A657M1V9_9HYPH</name>
<accession>A0A657M1V9</accession>
<dbReference type="Gene3D" id="3.30.70.1230">
    <property type="entry name" value="Nucleotide cyclase"/>
    <property type="match status" value="1"/>
</dbReference>
<dbReference type="EMBL" id="LSRP01000013">
    <property type="protein sequence ID" value="OJG00750.1"/>
    <property type="molecule type" value="Genomic_DNA"/>
</dbReference>
<feature type="transmembrane region" description="Helical" evidence="1">
    <location>
        <begin position="9"/>
        <end position="27"/>
    </location>
</feature>
<feature type="domain" description="Guanylate cyclase" evidence="2">
    <location>
        <begin position="159"/>
        <end position="288"/>
    </location>
</feature>
<keyword evidence="1" id="KW-1133">Transmembrane helix</keyword>
<dbReference type="OrthoDB" id="9768499at2"/>
<gene>
    <name evidence="3" type="ORF">AX760_09775</name>
</gene>
<dbReference type="PANTHER" id="PTHR43081:SF1">
    <property type="entry name" value="ADENYLATE CYCLASE, TERMINAL-DIFFERENTIATION SPECIFIC"/>
    <property type="match status" value="1"/>
</dbReference>
<dbReference type="CDD" id="cd07302">
    <property type="entry name" value="CHD"/>
    <property type="match status" value="1"/>
</dbReference>
<dbReference type="PANTHER" id="PTHR43081">
    <property type="entry name" value="ADENYLATE CYCLASE, TERMINAL-DIFFERENTIATION SPECIFIC-RELATED"/>
    <property type="match status" value="1"/>
</dbReference>
<dbReference type="InterPro" id="IPR050697">
    <property type="entry name" value="Adenylyl/Guanylyl_Cyclase_3/4"/>
</dbReference>
<sequence>MREISPTQNWLLIAFGLALSGMIYSLLFYPNGSLFIGAVFALFTGMPILAFERRILLRPLHRRIEKLPTLSFILASIIVYEVIMSAGYALAGLFLSALGLLDRASWVEVLVLPFEVFLYALGVCALIIFVLRVRDLLGRDVFTSMLISRYRNPVEEERVFLFIDLADSTAFAEKYGDLRAQQFLHALFAAFAEPVRRHHGSIDDYVGDAAIVTWPLARGVRHARCVRCIFDILDEIEADADVWRKNFGQVPQLRAALHGGVIITAEIGVDHHKITYFGDTVNTTARLESLCKALDRTVLISADLAQRIPLPGSVVAEDLGNHAVKGRGQEVGVIALKKRLVSAQPRARKRMRMAAE</sequence>